<proteinExistence type="predicted"/>
<dbReference type="Gene3D" id="3.10.450.50">
    <property type="match status" value="1"/>
</dbReference>
<reference evidence="2 3" key="1">
    <citation type="submission" date="2020-05" db="EMBL/GenBank/DDBJ databases">
        <title>Complete genome sequence of Gemmatimonas greenlandica TET16.</title>
        <authorList>
            <person name="Zeng Y."/>
        </authorList>
    </citation>
    <scope>NUCLEOTIDE SEQUENCE [LARGE SCALE GENOMIC DNA]</scope>
    <source>
        <strain evidence="2 3">TET16</strain>
    </source>
</reference>
<accession>A0A6M4IGU8</accession>
<organism evidence="2 3">
    <name type="scientific">Gemmatimonas groenlandica</name>
    <dbReference type="NCBI Taxonomy" id="2732249"/>
    <lineage>
        <taxon>Bacteria</taxon>
        <taxon>Pseudomonadati</taxon>
        <taxon>Gemmatimonadota</taxon>
        <taxon>Gemmatimonadia</taxon>
        <taxon>Gemmatimonadales</taxon>
        <taxon>Gemmatimonadaceae</taxon>
        <taxon>Gemmatimonas</taxon>
    </lineage>
</organism>
<evidence type="ECO:0000313" key="2">
    <source>
        <dbReference type="EMBL" id="QJR34063.1"/>
    </source>
</evidence>
<dbReference type="InterPro" id="IPR032710">
    <property type="entry name" value="NTF2-like_dom_sf"/>
</dbReference>
<protein>
    <submittedName>
        <fullName evidence="2">Nuclear transport factor 2 family protein</fullName>
    </submittedName>
</protein>
<dbReference type="RefSeq" id="WP_171223489.1">
    <property type="nucleotide sequence ID" value="NZ_CP053085.1"/>
</dbReference>
<dbReference type="SUPFAM" id="SSF54427">
    <property type="entry name" value="NTF2-like"/>
    <property type="match status" value="1"/>
</dbReference>
<dbReference type="InterPro" id="IPR037401">
    <property type="entry name" value="SnoaL-like"/>
</dbReference>
<name>A0A6M4IGU8_9BACT</name>
<evidence type="ECO:0000259" key="1">
    <source>
        <dbReference type="Pfam" id="PF12680"/>
    </source>
</evidence>
<dbReference type="AlphaFoldDB" id="A0A6M4IGU8"/>
<feature type="domain" description="SnoaL-like" evidence="1">
    <location>
        <begin position="13"/>
        <end position="121"/>
    </location>
</feature>
<dbReference type="Pfam" id="PF12680">
    <property type="entry name" value="SnoaL_2"/>
    <property type="match status" value="1"/>
</dbReference>
<evidence type="ECO:0000313" key="3">
    <source>
        <dbReference type="Proteomes" id="UP000500938"/>
    </source>
</evidence>
<dbReference type="EMBL" id="CP053085">
    <property type="protein sequence ID" value="QJR34063.1"/>
    <property type="molecule type" value="Genomic_DNA"/>
</dbReference>
<keyword evidence="3" id="KW-1185">Reference proteome</keyword>
<dbReference type="KEGG" id="ggr:HKW67_00305"/>
<sequence>MTDTTSSIGALAEQFLQCVGNRDAEGAGALFADRVDWYVGGNPALAWTGRRSRGSDVTAFLNTMWPHFRAGASTATLEQSIINGDDAVIFASFVHTADNTGRRFETPVAIHLRASAGRLVLMHLYEDTWAVSHAFFD</sequence>
<dbReference type="Proteomes" id="UP000500938">
    <property type="component" value="Chromosome"/>
</dbReference>
<gene>
    <name evidence="2" type="ORF">HKW67_00305</name>
</gene>